<feature type="coiled-coil region" evidence="9">
    <location>
        <begin position="1405"/>
        <end position="1530"/>
    </location>
</feature>
<feature type="compositionally biased region" description="Polar residues" evidence="10">
    <location>
        <begin position="918"/>
        <end position="931"/>
    </location>
</feature>
<dbReference type="InterPro" id="IPR027417">
    <property type="entry name" value="P-loop_NTPase"/>
</dbReference>
<evidence type="ECO:0000256" key="6">
    <source>
        <dbReference type="ARBA" id="ARBA00023175"/>
    </source>
</evidence>
<feature type="region of interest" description="Disordered" evidence="10">
    <location>
        <begin position="1122"/>
        <end position="1154"/>
    </location>
</feature>
<evidence type="ECO:0000256" key="3">
    <source>
        <dbReference type="ARBA" id="ARBA00022701"/>
    </source>
</evidence>
<evidence type="ECO:0000256" key="8">
    <source>
        <dbReference type="PROSITE-ProRule" id="PRU00283"/>
    </source>
</evidence>
<evidence type="ECO:0000256" key="9">
    <source>
        <dbReference type="SAM" id="Coils"/>
    </source>
</evidence>
<dbReference type="Gene3D" id="3.40.850.10">
    <property type="entry name" value="Kinesin motor domain"/>
    <property type="match status" value="1"/>
</dbReference>
<dbReference type="InterPro" id="IPR001752">
    <property type="entry name" value="Kinesin_motor_dom"/>
</dbReference>
<evidence type="ECO:0000256" key="4">
    <source>
        <dbReference type="ARBA" id="ARBA00022741"/>
    </source>
</evidence>
<protein>
    <recommendedName>
        <fullName evidence="11">Kinesin motor domain-containing protein</fullName>
    </recommendedName>
</protein>
<feature type="coiled-coil region" evidence="9">
    <location>
        <begin position="243"/>
        <end position="345"/>
    </location>
</feature>
<dbReference type="SMART" id="SM00129">
    <property type="entry name" value="KISc"/>
    <property type="match status" value="1"/>
</dbReference>
<dbReference type="GO" id="GO:0051231">
    <property type="term" value="P:spindle elongation"/>
    <property type="evidence" value="ECO:0007669"/>
    <property type="project" value="TreeGrafter"/>
</dbReference>
<evidence type="ECO:0000259" key="11">
    <source>
        <dbReference type="PROSITE" id="PS50067"/>
    </source>
</evidence>
<comment type="subcellular location">
    <subcellularLocation>
        <location evidence="1">Cytoplasm</location>
        <location evidence="1">Cytoskeleton</location>
    </subcellularLocation>
</comment>
<feature type="domain" description="Kinesin motor" evidence="11">
    <location>
        <begin position="1"/>
        <end position="182"/>
    </location>
</feature>
<name>A0A9W6BKL1_9CHLO</name>
<feature type="compositionally biased region" description="Low complexity" evidence="10">
    <location>
        <begin position="1327"/>
        <end position="1337"/>
    </location>
</feature>
<proteinExistence type="inferred from homology"/>
<dbReference type="PROSITE" id="PS00411">
    <property type="entry name" value="KINESIN_MOTOR_1"/>
    <property type="match status" value="1"/>
</dbReference>
<feature type="region of interest" description="Disordered" evidence="10">
    <location>
        <begin position="543"/>
        <end position="566"/>
    </location>
</feature>
<keyword evidence="4" id="KW-0547">Nucleotide-binding</keyword>
<evidence type="ECO:0000256" key="7">
    <source>
        <dbReference type="ARBA" id="ARBA00023212"/>
    </source>
</evidence>
<dbReference type="GO" id="GO:0008574">
    <property type="term" value="F:plus-end-directed microtubule motor activity"/>
    <property type="evidence" value="ECO:0007669"/>
    <property type="project" value="TreeGrafter"/>
</dbReference>
<feature type="region of interest" description="Disordered" evidence="10">
    <location>
        <begin position="491"/>
        <end position="525"/>
    </location>
</feature>
<dbReference type="PANTHER" id="PTHR47970:SF12">
    <property type="entry name" value="KINESIN FAMILY MEMBER 11"/>
    <property type="match status" value="1"/>
</dbReference>
<dbReference type="Proteomes" id="UP001165080">
    <property type="component" value="Unassembled WGS sequence"/>
</dbReference>
<evidence type="ECO:0000256" key="5">
    <source>
        <dbReference type="ARBA" id="ARBA00022840"/>
    </source>
</evidence>
<organism evidence="12 13">
    <name type="scientific">Pleodorina starrii</name>
    <dbReference type="NCBI Taxonomy" id="330485"/>
    <lineage>
        <taxon>Eukaryota</taxon>
        <taxon>Viridiplantae</taxon>
        <taxon>Chlorophyta</taxon>
        <taxon>core chlorophytes</taxon>
        <taxon>Chlorophyceae</taxon>
        <taxon>CS clade</taxon>
        <taxon>Chlamydomonadales</taxon>
        <taxon>Volvocaceae</taxon>
        <taxon>Pleodorina</taxon>
    </lineage>
</organism>
<comment type="caution">
    <text evidence="12">The sequence shown here is derived from an EMBL/GenBank/DDBJ whole genome shotgun (WGS) entry which is preliminary data.</text>
</comment>
<evidence type="ECO:0000256" key="2">
    <source>
        <dbReference type="ARBA" id="ARBA00022490"/>
    </source>
</evidence>
<feature type="compositionally biased region" description="Polar residues" evidence="10">
    <location>
        <begin position="704"/>
        <end position="723"/>
    </location>
</feature>
<feature type="region of interest" description="Disordered" evidence="10">
    <location>
        <begin position="1298"/>
        <end position="1342"/>
    </location>
</feature>
<dbReference type="PROSITE" id="PS50067">
    <property type="entry name" value="KINESIN_MOTOR_2"/>
    <property type="match status" value="1"/>
</dbReference>
<dbReference type="Gene3D" id="1.10.287.1490">
    <property type="match status" value="1"/>
</dbReference>
<keyword evidence="7" id="KW-0206">Cytoskeleton</keyword>
<dbReference type="InterPro" id="IPR047149">
    <property type="entry name" value="KIF11-like"/>
</dbReference>
<reference evidence="12 13" key="1">
    <citation type="journal article" date="2023" name="Commun. Biol.">
        <title>Reorganization of the ancestral sex-determining regions during the evolution of trioecy in Pleodorina starrii.</title>
        <authorList>
            <person name="Takahashi K."/>
            <person name="Suzuki S."/>
            <person name="Kawai-Toyooka H."/>
            <person name="Yamamoto K."/>
            <person name="Hamaji T."/>
            <person name="Ootsuki R."/>
            <person name="Yamaguchi H."/>
            <person name="Kawachi M."/>
            <person name="Higashiyama T."/>
            <person name="Nozaki H."/>
        </authorList>
    </citation>
    <scope>NUCLEOTIDE SEQUENCE [LARGE SCALE GENOMIC DNA]</scope>
    <source>
        <strain evidence="12 13">NIES-4479</strain>
    </source>
</reference>
<keyword evidence="9" id="KW-0175">Coiled coil</keyword>
<feature type="region of interest" description="Disordered" evidence="10">
    <location>
        <begin position="703"/>
        <end position="742"/>
    </location>
</feature>
<keyword evidence="6" id="KW-0505">Motor protein</keyword>
<dbReference type="PANTHER" id="PTHR47970">
    <property type="entry name" value="KINESIN-LIKE PROTEIN KIF11"/>
    <property type="match status" value="1"/>
</dbReference>
<gene>
    <name evidence="12" type="primary">PLEST010954</name>
    <name evidence="12" type="ORF">PLESTB_000811100</name>
</gene>
<dbReference type="PRINTS" id="PR00380">
    <property type="entry name" value="KINESINHEAVY"/>
</dbReference>
<dbReference type="GO" id="GO:0008017">
    <property type="term" value="F:microtubule binding"/>
    <property type="evidence" value="ECO:0007669"/>
    <property type="project" value="InterPro"/>
</dbReference>
<dbReference type="EMBL" id="BRXU01000009">
    <property type="protein sequence ID" value="GLC53981.1"/>
    <property type="molecule type" value="Genomic_DNA"/>
</dbReference>
<comment type="caution">
    <text evidence="8">Lacks conserved residue(s) required for the propagation of feature annotation.</text>
</comment>
<evidence type="ECO:0000256" key="10">
    <source>
        <dbReference type="SAM" id="MobiDB-lite"/>
    </source>
</evidence>
<keyword evidence="5" id="KW-0067">ATP-binding</keyword>
<dbReference type="GO" id="GO:0005524">
    <property type="term" value="F:ATP binding"/>
    <property type="evidence" value="ECO:0007669"/>
    <property type="project" value="UniProtKB-KW"/>
</dbReference>
<comment type="similarity">
    <text evidence="8">Belongs to the TRAFAC class myosin-kinesin ATPase superfamily. Kinesin family.</text>
</comment>
<dbReference type="InterPro" id="IPR019821">
    <property type="entry name" value="Kinesin_motor_CS"/>
</dbReference>
<dbReference type="InterPro" id="IPR036961">
    <property type="entry name" value="Kinesin_motor_dom_sf"/>
</dbReference>
<feature type="region of interest" description="Disordered" evidence="10">
    <location>
        <begin position="900"/>
        <end position="934"/>
    </location>
</feature>
<dbReference type="SUPFAM" id="SSF52540">
    <property type="entry name" value="P-loop containing nucleoside triphosphate hydrolases"/>
    <property type="match status" value="1"/>
</dbReference>
<evidence type="ECO:0000256" key="1">
    <source>
        <dbReference type="ARBA" id="ARBA00004245"/>
    </source>
</evidence>
<dbReference type="GO" id="GO:0072686">
    <property type="term" value="C:mitotic spindle"/>
    <property type="evidence" value="ECO:0007669"/>
    <property type="project" value="TreeGrafter"/>
</dbReference>
<evidence type="ECO:0000313" key="12">
    <source>
        <dbReference type="EMBL" id="GLC53981.1"/>
    </source>
</evidence>
<dbReference type="Pfam" id="PF00225">
    <property type="entry name" value="Kinesin"/>
    <property type="match status" value="1"/>
</dbReference>
<keyword evidence="2" id="KW-0963">Cytoplasm</keyword>
<accession>A0A9W6BKL1</accession>
<sequence>MRLQIRESMEGGVLVVGLSEVVVRSAAEALQLLRVGTSHRAVAETASNSVSSRSHCILTLHMEAKDKLDTGVVRIRRSRLQLVDLAGSERSTKGVESGSVRQKETNAINKSLSTLGLVISRLTDRTRSQGPVPYRDSKLTFLLQDCLGGNAKTLIIANLNPSPTCSAETNMTLGFALRAKRVRNRAVVNEDHQGDAVVLQGEVRRLREELSIFRTIHAKDGPPKGIEALSAWRDEAAARVSQLHQALQLNGELEDKLAEMEAAHSRLRMEHLALEEQCDAMRTEMSALEATVEQCEDELHELRERPTMGQLQDVEEQLHLAICERDDARAQLTDVEEQNLQLHEQCLQLSGLLQTYQNRELGADQAEQSYEHMAGFGNEPGDQELVGTVPRSDYVALQLAYAQLKQSYDSLVEQSHQLLSQHQAAVCSLEEASVARAEEASVEHETGGPQRRQQHRYYLADSCLVSGGLEAVIEAVDEEYDGECGDERLERQAQAAPAEADSPSEQVRLASPASLGGGSATADSTARLSPVLPSTAHCAEQSVDVSNQMRRRCRSQGSGHDAPAGDKGVAEIVVLRRSAPGSPLDSHRSCDSAPPSFSLTNIRQLGRLACSGLQCEVSGAILEEDGSDAAETRSLGTLVRVNPLFECRNGEERLPTAERAEACTSAEKINSSTQAPKCTGSAEAPVGSDLLVCELPMPPEAQLAQESPRPQGTFRSADSSDSTAGIVREGSGGDGQAAKSVLSDARDRALHEIQSPNTLVITTSEPRHGKINLQADPSLTATPCSHPVCADAERASGATPRSRGVDAAKGLSSPVFKFDGFGGASNAPMRSASRANSVSRATRSALRSSSPLLTFSIYNDENACAPYSSIAGPPQGSCGKLLRSPCVTGVSGPPALGLRPSQPASCYSRGRSRDATHGVSTVSQSANTSAREANGCGQRGFSAGLVPGGALDDVASRGSPVTEQRADPSRLHEDQLVEGALCSSMTAPVAYHMQRAALEVAQENIAQLEEELGRRLQGEMHLRMKLQEALTDAQSAKTQAANLLALNSGLIEEVQERDERLRCFEDLVARLYGEMKTILRQGLHELATPVQHARAGTARAASPSVCTPTGDDEAAAVTVHIDSDPATASPTERPRLKQSYETGPGSPFSFGADATPQYSIPAAARFPAQGSAAPSPMQSGGSRDVELVPSPLGLIIGSVQVEGPNSAMKMGLMLLLAKLRDGLWERDQHVATLEAELVEARLRLQHLEQENQKLQEACQHGASRPTADDEAGRTNQAANTGAVGPIDTVLAIDGDRIDEHGFIAPPSPAGSDSDPHLPAPWSASVDQTSQSSPPGSSTRREASLQAQLQSRDIQVFELLERNEQLEASLQAATTDRDSRVAELQTHATRLANSLQAQLWKRDAQVTDLQNQVVDLDASLQRATAEAVRYRQQCMETVEQCERYALELRGLERREELLMNKLRTLEMSLMHRGQEVDGLRAELANTTEQLAGMRDKAMAAEVDAAHARQAAASLEDQLEDLRRNIRLAQQPLPPSHRQQPPVSHYVATVRPTGVSAGGAAPGAWPPGQGPYLNNSRSDGGAVGSHAMTYQAPGLAPAEFGPMVHDVGHMTAGARPLGHFSRNAVFGQVAPPAAPIKPMPNQGLAKGGASRVHGSAPVATGAALDHAANKGTWVQRFLCRKNVSVDGSPGQAEHVAILTPAKWRTKGMTGIVLRQWVSNASGKTASRKAG</sequence>
<feature type="coiled-coil region" evidence="9">
    <location>
        <begin position="991"/>
        <end position="1018"/>
    </location>
</feature>
<feature type="region of interest" description="Disordered" evidence="10">
    <location>
        <begin position="1256"/>
        <end position="1282"/>
    </location>
</feature>
<evidence type="ECO:0000313" key="13">
    <source>
        <dbReference type="Proteomes" id="UP001165080"/>
    </source>
</evidence>
<dbReference type="GO" id="GO:0005876">
    <property type="term" value="C:spindle microtubule"/>
    <property type="evidence" value="ECO:0007669"/>
    <property type="project" value="TreeGrafter"/>
</dbReference>
<dbReference type="GO" id="GO:0090307">
    <property type="term" value="P:mitotic spindle assembly"/>
    <property type="evidence" value="ECO:0007669"/>
    <property type="project" value="TreeGrafter"/>
</dbReference>
<keyword evidence="3" id="KW-0493">Microtubule</keyword>
<dbReference type="GO" id="GO:0007018">
    <property type="term" value="P:microtubule-based movement"/>
    <property type="evidence" value="ECO:0007669"/>
    <property type="project" value="InterPro"/>
</dbReference>
<keyword evidence="13" id="KW-1185">Reference proteome</keyword>